<keyword evidence="8" id="KW-0694">RNA-binding</keyword>
<dbReference type="EC" id="3.1.26.3" evidence="2"/>
<dbReference type="Pfam" id="PF14622">
    <property type="entry name" value="Ribonucleas_3_3"/>
    <property type="match status" value="1"/>
</dbReference>
<evidence type="ECO:0000256" key="2">
    <source>
        <dbReference type="ARBA" id="ARBA00012177"/>
    </source>
</evidence>
<dbReference type="FunFam" id="1.10.1520.10:FF:000001">
    <property type="entry name" value="Ribonuclease 3"/>
    <property type="match status" value="1"/>
</dbReference>
<dbReference type="Gene3D" id="3.30.160.20">
    <property type="match status" value="1"/>
</dbReference>
<dbReference type="InterPro" id="IPR036389">
    <property type="entry name" value="RNase_III_sf"/>
</dbReference>
<evidence type="ECO:0000256" key="1">
    <source>
        <dbReference type="ARBA" id="ARBA00000109"/>
    </source>
</evidence>
<keyword evidence="7" id="KW-0460">Magnesium</keyword>
<dbReference type="AlphaFoldDB" id="A0A160VEU4"/>
<gene>
    <name evidence="11" type="ORF">MGWOODY_Mmi1786</name>
</gene>
<dbReference type="GO" id="GO:0006364">
    <property type="term" value="P:rRNA processing"/>
    <property type="evidence" value="ECO:0007669"/>
    <property type="project" value="InterPro"/>
</dbReference>
<protein>
    <recommendedName>
        <fullName evidence="2">ribonuclease III</fullName>
        <ecNumber evidence="2">3.1.26.3</ecNumber>
    </recommendedName>
</protein>
<feature type="domain" description="RNase III" evidence="10">
    <location>
        <begin position="16"/>
        <end position="141"/>
    </location>
</feature>
<evidence type="ECO:0000256" key="7">
    <source>
        <dbReference type="ARBA" id="ARBA00022842"/>
    </source>
</evidence>
<sequence>MPLFDFLFKSSQSNPFAALEKICKYRFKNRQYLIQAFTHRSISNQPRQNYERLEFLGDAVIDIVVSRELMREFPEGDEGILTQKRSALVQKTFLATMGQLLKLLDFVQIESTVDLKEEKIAVKQSANLFEALVGAIYLDGGIEPAKQLILNSIWTHRHEAWKSVNYKGQLIELCHMKQIDNPKFLVSNVSGPDHQKLFEVHVKIGDEIFPSGIGTNKKSAEKHAAQHAMEVLQD</sequence>
<accession>A0A160VEU4</accession>
<dbReference type="PANTHER" id="PTHR14950:SF37">
    <property type="entry name" value="ENDORIBONUCLEASE DICER"/>
    <property type="match status" value="1"/>
</dbReference>
<keyword evidence="5" id="KW-0255">Endonuclease</keyword>
<dbReference type="PROSITE" id="PS50137">
    <property type="entry name" value="DS_RBD"/>
    <property type="match status" value="1"/>
</dbReference>
<dbReference type="SUPFAM" id="SSF69065">
    <property type="entry name" value="RNase III domain-like"/>
    <property type="match status" value="1"/>
</dbReference>
<dbReference type="InterPro" id="IPR000999">
    <property type="entry name" value="RNase_III_dom"/>
</dbReference>
<dbReference type="HAMAP" id="MF_00104">
    <property type="entry name" value="RNase_III"/>
    <property type="match status" value="1"/>
</dbReference>
<keyword evidence="3" id="KW-0540">Nuclease</keyword>
<dbReference type="GO" id="GO:0003723">
    <property type="term" value="F:RNA binding"/>
    <property type="evidence" value="ECO:0007669"/>
    <property type="project" value="UniProtKB-KW"/>
</dbReference>
<evidence type="ECO:0000256" key="6">
    <source>
        <dbReference type="ARBA" id="ARBA00022801"/>
    </source>
</evidence>
<dbReference type="SMART" id="SM00358">
    <property type="entry name" value="DSRM"/>
    <property type="match status" value="1"/>
</dbReference>
<dbReference type="GO" id="GO:0046872">
    <property type="term" value="F:metal ion binding"/>
    <property type="evidence" value="ECO:0007669"/>
    <property type="project" value="UniProtKB-KW"/>
</dbReference>
<reference evidence="11" key="1">
    <citation type="submission" date="2015-10" db="EMBL/GenBank/DDBJ databases">
        <authorList>
            <person name="Gilbert D.G."/>
        </authorList>
    </citation>
    <scope>NUCLEOTIDE SEQUENCE</scope>
</reference>
<evidence type="ECO:0000259" key="10">
    <source>
        <dbReference type="PROSITE" id="PS50142"/>
    </source>
</evidence>
<dbReference type="PANTHER" id="PTHR14950">
    <property type="entry name" value="DICER-RELATED"/>
    <property type="match status" value="1"/>
</dbReference>
<comment type="catalytic activity">
    <reaction evidence="1">
        <text>Endonucleolytic cleavage to 5'-phosphomonoester.</text>
        <dbReference type="EC" id="3.1.26.3"/>
    </reaction>
</comment>
<dbReference type="CDD" id="cd00593">
    <property type="entry name" value="RIBOc"/>
    <property type="match status" value="1"/>
</dbReference>
<organism evidence="11">
    <name type="scientific">hydrothermal vent metagenome</name>
    <dbReference type="NCBI Taxonomy" id="652676"/>
    <lineage>
        <taxon>unclassified sequences</taxon>
        <taxon>metagenomes</taxon>
        <taxon>ecological metagenomes</taxon>
    </lineage>
</organism>
<dbReference type="GO" id="GO:0004525">
    <property type="term" value="F:ribonuclease III activity"/>
    <property type="evidence" value="ECO:0007669"/>
    <property type="project" value="UniProtKB-EC"/>
</dbReference>
<dbReference type="Pfam" id="PF00035">
    <property type="entry name" value="dsrm"/>
    <property type="match status" value="1"/>
</dbReference>
<dbReference type="SMART" id="SM00535">
    <property type="entry name" value="RIBOc"/>
    <property type="match status" value="1"/>
</dbReference>
<dbReference type="PROSITE" id="PS50142">
    <property type="entry name" value="RNASE_3_2"/>
    <property type="match status" value="1"/>
</dbReference>
<name>A0A160VEU4_9ZZZZ</name>
<evidence type="ECO:0000259" key="9">
    <source>
        <dbReference type="PROSITE" id="PS50137"/>
    </source>
</evidence>
<evidence type="ECO:0000256" key="8">
    <source>
        <dbReference type="ARBA" id="ARBA00022884"/>
    </source>
</evidence>
<feature type="domain" description="DRBM" evidence="9">
    <location>
        <begin position="165"/>
        <end position="234"/>
    </location>
</feature>
<keyword evidence="4" id="KW-0479">Metal-binding</keyword>
<dbReference type="SUPFAM" id="SSF54768">
    <property type="entry name" value="dsRNA-binding domain-like"/>
    <property type="match status" value="1"/>
</dbReference>
<dbReference type="InterPro" id="IPR011907">
    <property type="entry name" value="RNase_III"/>
</dbReference>
<evidence type="ECO:0000256" key="3">
    <source>
        <dbReference type="ARBA" id="ARBA00022722"/>
    </source>
</evidence>
<evidence type="ECO:0000313" key="11">
    <source>
        <dbReference type="EMBL" id="CUV09096.1"/>
    </source>
</evidence>
<dbReference type="PROSITE" id="PS00517">
    <property type="entry name" value="RNASE_3_1"/>
    <property type="match status" value="1"/>
</dbReference>
<dbReference type="CDD" id="cd10845">
    <property type="entry name" value="DSRM_RNAse_III_family"/>
    <property type="match status" value="1"/>
</dbReference>
<evidence type="ECO:0000256" key="4">
    <source>
        <dbReference type="ARBA" id="ARBA00022723"/>
    </source>
</evidence>
<proteinExistence type="inferred from homology"/>
<evidence type="ECO:0000256" key="5">
    <source>
        <dbReference type="ARBA" id="ARBA00022759"/>
    </source>
</evidence>
<dbReference type="EMBL" id="FAXC01000179">
    <property type="protein sequence ID" value="CUV09096.1"/>
    <property type="molecule type" value="Genomic_DNA"/>
</dbReference>
<keyword evidence="6 11" id="KW-0378">Hydrolase</keyword>
<dbReference type="NCBIfam" id="TIGR02191">
    <property type="entry name" value="RNaseIII"/>
    <property type="match status" value="1"/>
</dbReference>
<dbReference type="Gene3D" id="1.10.1520.10">
    <property type="entry name" value="Ribonuclease III domain"/>
    <property type="match status" value="1"/>
</dbReference>
<dbReference type="InterPro" id="IPR014720">
    <property type="entry name" value="dsRBD_dom"/>
</dbReference>